<gene>
    <name evidence="2" type="ORF">SSP531S_44880</name>
</gene>
<organism evidence="2 3">
    <name type="scientific">Streptomyces spongiicola</name>
    <dbReference type="NCBI Taxonomy" id="1690221"/>
    <lineage>
        <taxon>Bacteria</taxon>
        <taxon>Bacillati</taxon>
        <taxon>Actinomycetota</taxon>
        <taxon>Actinomycetes</taxon>
        <taxon>Kitasatosporales</taxon>
        <taxon>Streptomycetaceae</taxon>
        <taxon>Streptomyces</taxon>
    </lineage>
</organism>
<evidence type="ECO:0000313" key="2">
    <source>
        <dbReference type="EMBL" id="GBQ03022.1"/>
    </source>
</evidence>
<reference evidence="2 3" key="1">
    <citation type="submission" date="2018-07" db="EMBL/GenBank/DDBJ databases">
        <title>Whole Genome Shotgun Sequence of Streptomyces spongiicola strain 531S.</title>
        <authorList>
            <person name="Dohra H."/>
            <person name="Kodani S."/>
        </authorList>
    </citation>
    <scope>NUCLEOTIDE SEQUENCE [LARGE SCALE GENOMIC DNA]</scope>
    <source>
        <strain evidence="2 3">531S</strain>
    </source>
</reference>
<evidence type="ECO:0000313" key="3">
    <source>
        <dbReference type="Proteomes" id="UP000265354"/>
    </source>
</evidence>
<comment type="caution">
    <text evidence="2">The sequence shown here is derived from an EMBL/GenBank/DDBJ whole genome shotgun (WGS) entry which is preliminary data.</text>
</comment>
<evidence type="ECO:0000256" key="1">
    <source>
        <dbReference type="SAM" id="MobiDB-lite"/>
    </source>
</evidence>
<dbReference type="AlphaFoldDB" id="A0A388T4B1"/>
<sequence length="79" mass="8416">MAPENTGSGTAASPTARPARGEVTVVMGPPRGIARRSPRLHGAAYCSERMSWVVHFPYVTYQLVNQEPGGRFASPAGDM</sequence>
<accession>A0A388T4B1</accession>
<name>A0A388T4B1_9ACTN</name>
<dbReference type="Proteomes" id="UP000265354">
    <property type="component" value="Unassembled WGS sequence"/>
</dbReference>
<feature type="compositionally biased region" description="Polar residues" evidence="1">
    <location>
        <begin position="1"/>
        <end position="13"/>
    </location>
</feature>
<protein>
    <submittedName>
        <fullName evidence="2">Uncharacterized protein</fullName>
    </submittedName>
</protein>
<dbReference type="EMBL" id="BGZL01000015">
    <property type="protein sequence ID" value="GBQ03022.1"/>
    <property type="molecule type" value="Genomic_DNA"/>
</dbReference>
<proteinExistence type="predicted"/>
<feature type="region of interest" description="Disordered" evidence="1">
    <location>
        <begin position="1"/>
        <end position="21"/>
    </location>
</feature>